<keyword evidence="1" id="KW-0597">Phosphoprotein</keyword>
<dbReference type="EMBL" id="BAABIQ010000044">
    <property type="protein sequence ID" value="GAA4808280.1"/>
    <property type="molecule type" value="Genomic_DNA"/>
</dbReference>
<evidence type="ECO:0000256" key="2">
    <source>
        <dbReference type="ARBA" id="ARBA00022723"/>
    </source>
</evidence>
<dbReference type="InterPro" id="IPR026263">
    <property type="entry name" value="Alkaline_phosphatase_prok"/>
</dbReference>
<dbReference type="InterPro" id="IPR002591">
    <property type="entry name" value="Phosphodiest/P_Trfase"/>
</dbReference>
<evidence type="ECO:0000256" key="1">
    <source>
        <dbReference type="ARBA" id="ARBA00022553"/>
    </source>
</evidence>
<organism evidence="4 5">
    <name type="scientific">Olivibacter ginsenosidimutans</name>
    <dbReference type="NCBI Taxonomy" id="1176537"/>
    <lineage>
        <taxon>Bacteria</taxon>
        <taxon>Pseudomonadati</taxon>
        <taxon>Bacteroidota</taxon>
        <taxon>Sphingobacteriia</taxon>
        <taxon>Sphingobacteriales</taxon>
        <taxon>Sphingobacteriaceae</taxon>
        <taxon>Olivibacter</taxon>
    </lineage>
</organism>
<dbReference type="CDD" id="cd16016">
    <property type="entry name" value="AP-SPAP"/>
    <property type="match status" value="1"/>
</dbReference>
<keyword evidence="2" id="KW-0479">Metal-binding</keyword>
<dbReference type="Proteomes" id="UP001501411">
    <property type="component" value="Unassembled WGS sequence"/>
</dbReference>
<proteinExistence type="predicted"/>
<dbReference type="Gene3D" id="3.40.720.10">
    <property type="entry name" value="Alkaline Phosphatase, subunit A"/>
    <property type="match status" value="1"/>
</dbReference>
<dbReference type="PANTHER" id="PTHR10151:SF120">
    <property type="entry name" value="BIS(5'-ADENOSYL)-TRIPHOSPHATASE"/>
    <property type="match status" value="1"/>
</dbReference>
<protein>
    <submittedName>
        <fullName evidence="4">Alkaline phosphatase family protein</fullName>
    </submittedName>
</protein>
<dbReference type="InterPro" id="IPR017850">
    <property type="entry name" value="Alkaline_phosphatase_core_sf"/>
</dbReference>
<reference evidence="5" key="1">
    <citation type="journal article" date="2019" name="Int. J. Syst. Evol. Microbiol.">
        <title>The Global Catalogue of Microorganisms (GCM) 10K type strain sequencing project: providing services to taxonomists for standard genome sequencing and annotation.</title>
        <authorList>
            <consortium name="The Broad Institute Genomics Platform"/>
            <consortium name="The Broad Institute Genome Sequencing Center for Infectious Disease"/>
            <person name="Wu L."/>
            <person name="Ma J."/>
        </authorList>
    </citation>
    <scope>NUCLEOTIDE SEQUENCE [LARGE SCALE GENOMIC DNA]</scope>
    <source>
        <strain evidence="5">JCM 18200</strain>
    </source>
</reference>
<keyword evidence="3" id="KW-0732">Signal</keyword>
<evidence type="ECO:0000313" key="4">
    <source>
        <dbReference type="EMBL" id="GAA4808280.1"/>
    </source>
</evidence>
<comment type="caution">
    <text evidence="4">The sequence shown here is derived from an EMBL/GenBank/DDBJ whole genome shotgun (WGS) entry which is preliminary data.</text>
</comment>
<evidence type="ECO:0000256" key="3">
    <source>
        <dbReference type="ARBA" id="ARBA00022729"/>
    </source>
</evidence>
<keyword evidence="5" id="KW-1185">Reference proteome</keyword>
<evidence type="ECO:0000313" key="5">
    <source>
        <dbReference type="Proteomes" id="UP001501411"/>
    </source>
</evidence>
<accession>A0ABP9CCC7</accession>
<name>A0ABP9CCC7_9SPHI</name>
<dbReference type="Gene3D" id="3.30.1360.150">
    <property type="match status" value="1"/>
</dbReference>
<sequence>MVDQMRWDYLYRFYDRYKENGFKRLLNEGFSNENTYINHLPTVTAIGHSCVYTGSVPSITGITGNDFIKEQEGRKTYCTEDTTVNGIGTLGKEGQMSPRNLLASTITDELKLATNFRSKVMGIAFKDRSSILPAGHFADAAYWFNDAGNWITSSYYQQDLPSWVKQFNQEKRINAYLKDGWNTLYPANTYTQSSPDDNPYEGPMSGTKHPILPITAEILEKNGPHIIYSTPFGNTFTLDFAKEAIKREKLGNNPARATDFLAISLSSTDAIGHQYGVNALEVEDMYLRLDQDLSSFFQFLDQEIGAGKYTLFLTADHGASHNNPFYIDHKGSGGYLDANLLKELNQQLKATFNVDQLIISFENDQVHLNHRLLTQRQLNEPAIRDFIVQYLRKTPGIAFAVDMDKVGSSSVPLPIRERIINSYNYKCSGVIQLIFDPQWKTGSSHQTGTGHSAWNPYDAHIPLLWMGWGIPHGSSNDVVSMCDIAPTLAALLHIQEPNGNVGKPIRFIDRQVIQH</sequence>
<dbReference type="PANTHER" id="PTHR10151">
    <property type="entry name" value="ECTONUCLEOTIDE PYROPHOSPHATASE/PHOSPHODIESTERASE"/>
    <property type="match status" value="1"/>
</dbReference>
<dbReference type="Pfam" id="PF01663">
    <property type="entry name" value="Phosphodiest"/>
    <property type="match status" value="1"/>
</dbReference>
<gene>
    <name evidence="4" type="ORF">GCM10023231_41960</name>
</gene>
<dbReference type="SUPFAM" id="SSF53649">
    <property type="entry name" value="Alkaline phosphatase-like"/>
    <property type="match status" value="1"/>
</dbReference>
<dbReference type="PIRSF" id="PIRSF031924">
    <property type="entry name" value="Pi-irrepressible_AP"/>
    <property type="match status" value="1"/>
</dbReference>
<dbReference type="NCBIfam" id="NF042991">
    <property type="entry name" value="alk_phos_PafA"/>
    <property type="match status" value="1"/>
</dbReference>